<dbReference type="GO" id="GO:0005524">
    <property type="term" value="F:ATP binding"/>
    <property type="evidence" value="ECO:0007669"/>
    <property type="project" value="UniProtKB-KW"/>
</dbReference>
<evidence type="ECO:0000256" key="1">
    <source>
        <dbReference type="ARBA" id="ARBA00004651"/>
    </source>
</evidence>
<dbReference type="PROSITE" id="PS50929">
    <property type="entry name" value="ABC_TM1F"/>
    <property type="match status" value="1"/>
</dbReference>
<evidence type="ECO:0000256" key="5">
    <source>
        <dbReference type="SAM" id="MobiDB-lite"/>
    </source>
</evidence>
<evidence type="ECO:0000256" key="2">
    <source>
        <dbReference type="ARBA" id="ARBA00022692"/>
    </source>
</evidence>
<evidence type="ECO:0000256" key="6">
    <source>
        <dbReference type="SAM" id="Phobius"/>
    </source>
</evidence>
<evidence type="ECO:0000256" key="3">
    <source>
        <dbReference type="ARBA" id="ARBA00022989"/>
    </source>
</evidence>
<comment type="subcellular location">
    <subcellularLocation>
        <location evidence="1">Cell membrane</location>
        <topology evidence="1">Multi-pass membrane protein</topology>
    </subcellularLocation>
</comment>
<proteinExistence type="predicted"/>
<evidence type="ECO:0000313" key="9">
    <source>
        <dbReference type="Proteomes" id="UP000323565"/>
    </source>
</evidence>
<dbReference type="InterPro" id="IPR036640">
    <property type="entry name" value="ABC1_TM_sf"/>
</dbReference>
<accession>A0ABX5ZAY5</accession>
<keyword evidence="8" id="KW-0547">Nucleotide-binding</keyword>
<feature type="domain" description="ABC transmembrane type-1" evidence="7">
    <location>
        <begin position="7"/>
        <end position="255"/>
    </location>
</feature>
<dbReference type="Proteomes" id="UP000323565">
    <property type="component" value="Chromosome"/>
</dbReference>
<sequence length="334" mass="36004">MLAAMDLLGVAAILPLMQIMMGAPLDEGTLGALHSLLGKPSQHTFVLLLAGGMIATFVLKAVLALWLTWWSARYVARLQTHTARRLLGAYMSESFLTHRRRNTGELIRNVGTAVTDAHARVLGGFLSALSSLLSIVLIVVLLLVVSPVPTLVAVLYFGTAVLLLQRLLGPANRRAGKEAQHTSWVSSHALVDAMHGFREAVLHNARGYFVDKFDVANRRTAEASMRANYYSTLPKYVLELVTMVGLTTFIVVAILTGSADQAMPTMSLFVAATVKMLPLMVALTATVGFIRVGREGLAITVDSLRSLDDGVARAPRRQGSAPAMPPGRWSHRGA</sequence>
<organism evidence="8 9">
    <name type="scientific">Dermacoccus abyssi</name>
    <dbReference type="NCBI Taxonomy" id="322596"/>
    <lineage>
        <taxon>Bacteria</taxon>
        <taxon>Bacillati</taxon>
        <taxon>Actinomycetota</taxon>
        <taxon>Actinomycetes</taxon>
        <taxon>Micrococcales</taxon>
        <taxon>Dermacoccaceae</taxon>
        <taxon>Dermacoccus</taxon>
    </lineage>
</organism>
<gene>
    <name evidence="8" type="ORF">FV141_09840</name>
</gene>
<feature type="transmembrane region" description="Helical" evidence="6">
    <location>
        <begin position="268"/>
        <end position="290"/>
    </location>
</feature>
<keyword evidence="3 6" id="KW-1133">Transmembrane helix</keyword>
<keyword evidence="9" id="KW-1185">Reference proteome</keyword>
<name>A0ABX5ZAY5_9MICO</name>
<keyword evidence="8" id="KW-0067">ATP-binding</keyword>
<reference evidence="8 9" key="1">
    <citation type="submission" date="2019-08" db="EMBL/GenBank/DDBJ databases">
        <title>Dermacoccus abyssi strain HZAU 226, whole genome Nanopore sequencing project.</title>
        <authorList>
            <person name="Guo A."/>
            <person name="Zhang X."/>
            <person name="Ruan Y."/>
            <person name="Liu W."/>
            <person name="Chen Q."/>
            <person name="Gu L."/>
        </authorList>
    </citation>
    <scope>NUCLEOTIDE SEQUENCE [LARGE SCALE GENOMIC DNA]</scope>
    <source>
        <strain evidence="8 9">HZAU 226</strain>
    </source>
</reference>
<evidence type="ECO:0000259" key="7">
    <source>
        <dbReference type="PROSITE" id="PS50929"/>
    </source>
</evidence>
<feature type="region of interest" description="Disordered" evidence="5">
    <location>
        <begin position="312"/>
        <end position="334"/>
    </location>
</feature>
<feature type="transmembrane region" description="Helical" evidence="6">
    <location>
        <begin position="151"/>
        <end position="168"/>
    </location>
</feature>
<feature type="transmembrane region" description="Helical" evidence="6">
    <location>
        <begin position="236"/>
        <end position="256"/>
    </location>
</feature>
<dbReference type="InterPro" id="IPR011527">
    <property type="entry name" value="ABC1_TM_dom"/>
</dbReference>
<keyword evidence="2 6" id="KW-0812">Transmembrane</keyword>
<feature type="transmembrane region" description="Helical" evidence="6">
    <location>
        <begin position="46"/>
        <end position="69"/>
    </location>
</feature>
<feature type="transmembrane region" description="Helical" evidence="6">
    <location>
        <begin position="125"/>
        <end position="145"/>
    </location>
</feature>
<dbReference type="SUPFAM" id="SSF90123">
    <property type="entry name" value="ABC transporter transmembrane region"/>
    <property type="match status" value="1"/>
</dbReference>
<dbReference type="EMBL" id="CP043031">
    <property type="protein sequence ID" value="QEH93797.1"/>
    <property type="molecule type" value="Genomic_DNA"/>
</dbReference>
<dbReference type="Pfam" id="PF00664">
    <property type="entry name" value="ABC_membrane"/>
    <property type="match status" value="1"/>
</dbReference>
<keyword evidence="4 6" id="KW-0472">Membrane</keyword>
<evidence type="ECO:0000313" key="8">
    <source>
        <dbReference type="EMBL" id="QEH93797.1"/>
    </source>
</evidence>
<evidence type="ECO:0000256" key="4">
    <source>
        <dbReference type="ARBA" id="ARBA00023136"/>
    </source>
</evidence>
<protein>
    <submittedName>
        <fullName evidence="8">ABC transporter ATP-binding protein</fullName>
    </submittedName>
</protein>
<dbReference type="Gene3D" id="1.20.1560.10">
    <property type="entry name" value="ABC transporter type 1, transmembrane domain"/>
    <property type="match status" value="1"/>
</dbReference>